<organism evidence="1 2">
    <name type="scientific">Pyropia yezoensis</name>
    <name type="common">Susabi-nori</name>
    <name type="synonym">Porphyra yezoensis</name>
    <dbReference type="NCBI Taxonomy" id="2788"/>
    <lineage>
        <taxon>Eukaryota</taxon>
        <taxon>Rhodophyta</taxon>
        <taxon>Bangiophyceae</taxon>
        <taxon>Bangiales</taxon>
        <taxon>Bangiaceae</taxon>
        <taxon>Pyropia</taxon>
    </lineage>
</organism>
<dbReference type="EMBL" id="CM020618">
    <property type="protein sequence ID" value="KAK1860748.1"/>
    <property type="molecule type" value="Genomic_DNA"/>
</dbReference>
<reference evidence="1" key="1">
    <citation type="submission" date="2019-11" db="EMBL/GenBank/DDBJ databases">
        <title>Nori genome reveals adaptations in red seaweeds to the harsh intertidal environment.</title>
        <authorList>
            <person name="Wang D."/>
            <person name="Mao Y."/>
        </authorList>
    </citation>
    <scope>NUCLEOTIDE SEQUENCE</scope>
    <source>
        <tissue evidence="1">Gametophyte</tissue>
    </source>
</reference>
<protein>
    <submittedName>
        <fullName evidence="1">Uncharacterized protein</fullName>
    </submittedName>
</protein>
<accession>A0ACC3BT71</accession>
<name>A0ACC3BT71_PYRYE</name>
<evidence type="ECO:0000313" key="2">
    <source>
        <dbReference type="Proteomes" id="UP000798662"/>
    </source>
</evidence>
<dbReference type="Proteomes" id="UP000798662">
    <property type="component" value="Chromosome 1"/>
</dbReference>
<sequence>MAIAFAVAASPTLLADRRRGWVRGAARAALSPPPCARALPRPSGAGAPRAALPSPPWRSPAAAVVLRLAARVSRLTRARVYLARSARRRDEAGNVVGALAVAGEAGELKKDIGDFYDERSAAWESVWGEHMHHGLYDTPATADDDYAAQVETMRRLLRAGGVDTLPAGAAILDVGCGIGGASRFLANRFRGVTVQGVTLSPAQAARAAEITRLFGQSDSVTTSVADALALPYPDDSFDLVWSLESAEHMPNKPALLAELGRVLKPGGRLLMLAWCERETAAPAAGGDGAPAAPLSLDERYVLARIRDEYCLPRLAAPSEYVAAAAAAGLSVSTTDDWTEAAAPFWGRVARSAWRSPAGWAALRRGGLRLARSAVAVKYVQEGIRRGAFRLAVMVATKPGGGVGNGAPAGATAVGVAREATQ</sequence>
<proteinExistence type="predicted"/>
<comment type="caution">
    <text evidence="1">The sequence shown here is derived from an EMBL/GenBank/DDBJ whole genome shotgun (WGS) entry which is preliminary data.</text>
</comment>
<gene>
    <name evidence="1" type="ORF">I4F81_003336</name>
</gene>
<keyword evidence="2" id="KW-1185">Reference proteome</keyword>
<evidence type="ECO:0000313" key="1">
    <source>
        <dbReference type="EMBL" id="KAK1860748.1"/>
    </source>
</evidence>